<accession>A0A9D1CYI9</accession>
<keyword evidence="1" id="KW-1133">Transmembrane helix</keyword>
<evidence type="ECO:0000313" key="2">
    <source>
        <dbReference type="EMBL" id="HIQ90210.1"/>
    </source>
</evidence>
<dbReference type="PROSITE" id="PS00409">
    <property type="entry name" value="PROKAR_NTER_METHYL"/>
    <property type="match status" value="1"/>
</dbReference>
<dbReference type="Proteomes" id="UP000886786">
    <property type="component" value="Unassembled WGS sequence"/>
</dbReference>
<sequence>MSKKGFTLIELLAVIVLLGVIALITTPVVLTAINNSKKQSLQDTGYSIVQAATSYQAKLQQEGKKTTFSLDFSKNVDRNVLDVKGELPDAGYVEVEASGKVALALWSDEINTCVTKSKNSKTVVISKTITNKAGCVIK</sequence>
<dbReference type="InterPro" id="IPR012902">
    <property type="entry name" value="N_methyl_site"/>
</dbReference>
<gene>
    <name evidence="2" type="ORF">IAB27_01085</name>
</gene>
<dbReference type="AlphaFoldDB" id="A0A9D1CYI9"/>
<name>A0A9D1CYI9_9FIRM</name>
<organism evidence="2 3">
    <name type="scientific">Candidatus Coprosoma intestinipullorum</name>
    <dbReference type="NCBI Taxonomy" id="2840752"/>
    <lineage>
        <taxon>Bacteria</taxon>
        <taxon>Bacillati</taxon>
        <taxon>Bacillota</taxon>
        <taxon>Bacillota incertae sedis</taxon>
        <taxon>Candidatus Coprosoma</taxon>
    </lineage>
</organism>
<dbReference type="SUPFAM" id="SSF54523">
    <property type="entry name" value="Pili subunits"/>
    <property type="match status" value="1"/>
</dbReference>
<keyword evidence="1" id="KW-0472">Membrane</keyword>
<dbReference type="InterPro" id="IPR045584">
    <property type="entry name" value="Pilin-like"/>
</dbReference>
<dbReference type="NCBIfam" id="TIGR02532">
    <property type="entry name" value="IV_pilin_GFxxxE"/>
    <property type="match status" value="1"/>
</dbReference>
<reference evidence="2" key="2">
    <citation type="journal article" date="2021" name="PeerJ">
        <title>Extensive microbial diversity within the chicken gut microbiome revealed by metagenomics and culture.</title>
        <authorList>
            <person name="Gilroy R."/>
            <person name="Ravi A."/>
            <person name="Getino M."/>
            <person name="Pursley I."/>
            <person name="Horton D.L."/>
            <person name="Alikhan N.F."/>
            <person name="Baker D."/>
            <person name="Gharbi K."/>
            <person name="Hall N."/>
            <person name="Watson M."/>
            <person name="Adriaenssens E.M."/>
            <person name="Foster-Nyarko E."/>
            <person name="Jarju S."/>
            <person name="Secka A."/>
            <person name="Antonio M."/>
            <person name="Oren A."/>
            <person name="Chaudhuri R.R."/>
            <person name="La Ragione R."/>
            <person name="Hildebrand F."/>
            <person name="Pallen M.J."/>
        </authorList>
    </citation>
    <scope>NUCLEOTIDE SEQUENCE</scope>
    <source>
        <strain evidence="2">CHK147-3167</strain>
    </source>
</reference>
<proteinExistence type="predicted"/>
<dbReference type="Gene3D" id="3.30.700.10">
    <property type="entry name" value="Glycoprotein, Type 4 Pilin"/>
    <property type="match status" value="1"/>
</dbReference>
<dbReference type="Pfam" id="PF07963">
    <property type="entry name" value="N_methyl"/>
    <property type="match status" value="1"/>
</dbReference>
<reference evidence="2" key="1">
    <citation type="submission" date="2020-10" db="EMBL/GenBank/DDBJ databases">
        <authorList>
            <person name="Gilroy R."/>
        </authorList>
    </citation>
    <scope>NUCLEOTIDE SEQUENCE</scope>
    <source>
        <strain evidence="2">CHK147-3167</strain>
    </source>
</reference>
<dbReference type="EMBL" id="DVFV01000024">
    <property type="protein sequence ID" value="HIQ90210.1"/>
    <property type="molecule type" value="Genomic_DNA"/>
</dbReference>
<comment type="caution">
    <text evidence="2">The sequence shown here is derived from an EMBL/GenBank/DDBJ whole genome shotgun (WGS) entry which is preliminary data.</text>
</comment>
<keyword evidence="1" id="KW-0812">Transmembrane</keyword>
<protein>
    <submittedName>
        <fullName evidence="2">Type II secretion system protein</fullName>
    </submittedName>
</protein>
<evidence type="ECO:0000256" key="1">
    <source>
        <dbReference type="SAM" id="Phobius"/>
    </source>
</evidence>
<evidence type="ECO:0000313" key="3">
    <source>
        <dbReference type="Proteomes" id="UP000886786"/>
    </source>
</evidence>
<feature type="transmembrane region" description="Helical" evidence="1">
    <location>
        <begin position="12"/>
        <end position="33"/>
    </location>
</feature>